<evidence type="ECO:0000313" key="1">
    <source>
        <dbReference type="EMBL" id="KAK1861177.1"/>
    </source>
</evidence>
<dbReference type="EMBL" id="CM020618">
    <property type="protein sequence ID" value="KAK1861177.1"/>
    <property type="molecule type" value="Genomic_DNA"/>
</dbReference>
<organism evidence="1 2">
    <name type="scientific">Pyropia yezoensis</name>
    <name type="common">Susabi-nori</name>
    <name type="synonym">Porphyra yezoensis</name>
    <dbReference type="NCBI Taxonomy" id="2788"/>
    <lineage>
        <taxon>Eukaryota</taxon>
        <taxon>Rhodophyta</taxon>
        <taxon>Bangiophyceae</taxon>
        <taxon>Bangiales</taxon>
        <taxon>Bangiaceae</taxon>
        <taxon>Pyropia</taxon>
    </lineage>
</organism>
<name>A0ACC3BUI3_PYRYE</name>
<reference evidence="1" key="1">
    <citation type="submission" date="2019-11" db="EMBL/GenBank/DDBJ databases">
        <title>Nori genome reveals adaptations in red seaweeds to the harsh intertidal environment.</title>
        <authorList>
            <person name="Wang D."/>
            <person name="Mao Y."/>
        </authorList>
    </citation>
    <scope>NUCLEOTIDE SEQUENCE</scope>
    <source>
        <tissue evidence="1">Gametophyte</tissue>
    </source>
</reference>
<dbReference type="Proteomes" id="UP000798662">
    <property type="component" value="Chromosome 1"/>
</dbReference>
<protein>
    <submittedName>
        <fullName evidence="1">Uncharacterized protein</fullName>
    </submittedName>
</protein>
<accession>A0ACC3BUI3</accession>
<gene>
    <name evidence="1" type="ORF">I4F81_003761</name>
</gene>
<keyword evidence="2" id="KW-1185">Reference proteome</keyword>
<evidence type="ECO:0000313" key="2">
    <source>
        <dbReference type="Proteomes" id="UP000798662"/>
    </source>
</evidence>
<sequence length="193" mass="20663">MGPRPAGWSLCSSFLCSRRVAELDTCRRRRGERDGTVWPVRLDGALLPPWPRHQQPPARGGKGESTTVDGAMATEHRACWGGADGGRKGEEGRGGAAGTGATRHPLPCTVGNGSAAGGEEKKGSSRGEYTCMGWHRLCILPLRPLPLPPLSRPPAAGVVRHRRTETQNPRRSPAAPPPVPREQMGRPLIARPI</sequence>
<comment type="caution">
    <text evidence="1">The sequence shown here is derived from an EMBL/GenBank/DDBJ whole genome shotgun (WGS) entry which is preliminary data.</text>
</comment>
<proteinExistence type="predicted"/>